<evidence type="ECO:0000313" key="1">
    <source>
        <dbReference type="EMBL" id="EMO52757.1"/>
    </source>
</evidence>
<organism evidence="1 2">
    <name type="scientific">Leptospira noguchii</name>
    <dbReference type="NCBI Taxonomy" id="28182"/>
    <lineage>
        <taxon>Bacteria</taxon>
        <taxon>Pseudomonadati</taxon>
        <taxon>Spirochaetota</taxon>
        <taxon>Spirochaetia</taxon>
        <taxon>Leptospirales</taxon>
        <taxon>Leptospiraceae</taxon>
        <taxon>Leptospira</taxon>
    </lineage>
</organism>
<protein>
    <submittedName>
        <fullName evidence="1">Uncharacterized protein</fullName>
    </submittedName>
</protein>
<sequence>MNQKQLIQETLKYFGKDRKLLRKTILDFNFNGKETKEWKKRINVCTTHPFAIQNGIFDYVVSNILDKNYSQIHMDYLGDLSWNIKILLNSNIQSGYDWDKKLAIKCGQAKILEIYINYIIPAYTLNPFYISYNQKENYYEFGKIPKMGKHEQIILNNIIKLFDSLGYFYVSEKLASKKYKGLFSDCNQEGNASLFDCLFSDIHRYQIGIEKFFDSFSDKGLSVDFTGARISWHEYYDLNRNFLYREEYRFLKSGDVLLLTMDQAGHISKINVWRDIRVVEKLIRHLVSVSWKRSIEAVLLIVTCNFSTTLLVNLRRESLNLTYSKFLKDVIQICPRTSKKIIVC</sequence>
<evidence type="ECO:0000313" key="2">
    <source>
        <dbReference type="Proteomes" id="UP000012112"/>
    </source>
</evidence>
<dbReference type="AlphaFoldDB" id="M6V5P7"/>
<proteinExistence type="predicted"/>
<name>M6V5P7_9LEPT</name>
<dbReference type="EMBL" id="AKWD02000053">
    <property type="protein sequence ID" value="EMO52757.1"/>
    <property type="molecule type" value="Genomic_DNA"/>
</dbReference>
<accession>M6V5P7</accession>
<dbReference type="RefSeq" id="WP_002179195.1">
    <property type="nucleotide sequence ID" value="NZ_AKWD02000053.1"/>
</dbReference>
<dbReference type="Proteomes" id="UP000012112">
    <property type="component" value="Unassembled WGS sequence"/>
</dbReference>
<reference evidence="1 2" key="1">
    <citation type="submission" date="2013-01" db="EMBL/GenBank/DDBJ databases">
        <authorList>
            <person name="Harkins D.M."/>
            <person name="Durkin A.S."/>
            <person name="Brinkac L.M."/>
            <person name="Haft D.H."/>
            <person name="Selengut J.D."/>
            <person name="Sanka R."/>
            <person name="DePew J."/>
            <person name="Purushe J."/>
            <person name="Matthias M.A."/>
            <person name="Vinetz J.M."/>
            <person name="Sutton G.G."/>
            <person name="Nierman W.C."/>
            <person name="Fouts D.E."/>
        </authorList>
    </citation>
    <scope>NUCLEOTIDE SEQUENCE [LARGE SCALE GENOMIC DNA]</scope>
    <source>
        <strain evidence="1 2">HAI1536</strain>
    </source>
</reference>
<comment type="caution">
    <text evidence="1">The sequence shown here is derived from an EMBL/GenBank/DDBJ whole genome shotgun (WGS) entry which is preliminary data.</text>
</comment>
<gene>
    <name evidence="1" type="ORF">LEP1GSC172_2884</name>
</gene>